<dbReference type="OrthoDB" id="7252896at2"/>
<dbReference type="Pfam" id="PF13977">
    <property type="entry name" value="TetR_C_6"/>
    <property type="match status" value="1"/>
</dbReference>
<keyword evidence="4" id="KW-0804">Transcription</keyword>
<name>A0A5B2XQM3_9PSEU</name>
<keyword evidence="9" id="KW-1185">Reference proteome</keyword>
<dbReference type="SUPFAM" id="SSF46689">
    <property type="entry name" value="Homeodomain-like"/>
    <property type="match status" value="1"/>
</dbReference>
<organism evidence="8 9">
    <name type="scientific">Solihabitans fulvus</name>
    <dbReference type="NCBI Taxonomy" id="1892852"/>
    <lineage>
        <taxon>Bacteria</taxon>
        <taxon>Bacillati</taxon>
        <taxon>Actinomycetota</taxon>
        <taxon>Actinomycetes</taxon>
        <taxon>Pseudonocardiales</taxon>
        <taxon>Pseudonocardiaceae</taxon>
        <taxon>Solihabitans</taxon>
    </lineage>
</organism>
<feature type="DNA-binding region" description="H-T-H motif" evidence="5">
    <location>
        <begin position="46"/>
        <end position="65"/>
    </location>
</feature>
<dbReference type="InterPro" id="IPR036271">
    <property type="entry name" value="Tet_transcr_reg_TetR-rel_C_sf"/>
</dbReference>
<dbReference type="PANTHER" id="PTHR30055">
    <property type="entry name" value="HTH-TYPE TRANSCRIPTIONAL REGULATOR RUTR"/>
    <property type="match status" value="1"/>
</dbReference>
<feature type="domain" description="HTH tetR-type" evidence="7">
    <location>
        <begin position="23"/>
        <end position="83"/>
    </location>
</feature>
<sequence length="223" mass="25170">MQPRITGRGIVPPRRLSRAESREQTRERLLTAAAELFAEQGVSGASVEQIAERAGYSRGAFYGNFDDKHELVLALLRQRTEHEFEEVRALGEAAGSFQDALAPLRQWHRDRAKHLTQWLALRTELLLYALRHKEIRPVLAERERFARAAMAAGLEREFRANDAEPPADLAFLALILHALEDGLLIQRLLTPEDVGDEVVVDAVEILLRSWTRPPQPATKDTTP</sequence>
<proteinExistence type="predicted"/>
<dbReference type="GO" id="GO:0000976">
    <property type="term" value="F:transcription cis-regulatory region binding"/>
    <property type="evidence" value="ECO:0007669"/>
    <property type="project" value="TreeGrafter"/>
</dbReference>
<dbReference type="InterPro" id="IPR039538">
    <property type="entry name" value="BetI_C"/>
</dbReference>
<gene>
    <name evidence="8" type="ORF">F0L68_03855</name>
</gene>
<dbReference type="Proteomes" id="UP000323454">
    <property type="component" value="Unassembled WGS sequence"/>
</dbReference>
<dbReference type="PROSITE" id="PS50977">
    <property type="entry name" value="HTH_TETR_2"/>
    <property type="match status" value="1"/>
</dbReference>
<keyword evidence="1" id="KW-0678">Repressor</keyword>
<reference evidence="8 9" key="1">
    <citation type="submission" date="2019-09" db="EMBL/GenBank/DDBJ databases">
        <title>Goodfellowia gen. nov., a new genus of the Pseudonocardineae related to Actinoalloteichus, containing Goodfellowia coeruleoviolacea gen. nov., comb. nov. gen. nov., comb. nov.</title>
        <authorList>
            <person name="Labeda D."/>
        </authorList>
    </citation>
    <scope>NUCLEOTIDE SEQUENCE [LARGE SCALE GENOMIC DNA]</scope>
    <source>
        <strain evidence="8 9">AN110305</strain>
    </source>
</reference>
<dbReference type="Pfam" id="PF00440">
    <property type="entry name" value="TetR_N"/>
    <property type="match status" value="1"/>
</dbReference>
<evidence type="ECO:0000256" key="1">
    <source>
        <dbReference type="ARBA" id="ARBA00022491"/>
    </source>
</evidence>
<evidence type="ECO:0000256" key="4">
    <source>
        <dbReference type="ARBA" id="ARBA00023163"/>
    </source>
</evidence>
<dbReference type="Gene3D" id="1.10.357.10">
    <property type="entry name" value="Tetracycline Repressor, domain 2"/>
    <property type="match status" value="1"/>
</dbReference>
<dbReference type="RefSeq" id="WP_149848001.1">
    <property type="nucleotide sequence ID" value="NZ_VUOB01000005.1"/>
</dbReference>
<feature type="region of interest" description="Disordered" evidence="6">
    <location>
        <begin position="1"/>
        <end position="24"/>
    </location>
</feature>
<evidence type="ECO:0000256" key="5">
    <source>
        <dbReference type="PROSITE-ProRule" id="PRU00335"/>
    </source>
</evidence>
<dbReference type="PANTHER" id="PTHR30055:SF234">
    <property type="entry name" value="HTH-TYPE TRANSCRIPTIONAL REGULATOR BETI"/>
    <property type="match status" value="1"/>
</dbReference>
<keyword evidence="2" id="KW-0805">Transcription regulation</keyword>
<dbReference type="InterPro" id="IPR009057">
    <property type="entry name" value="Homeodomain-like_sf"/>
</dbReference>
<dbReference type="EMBL" id="VUOB01000005">
    <property type="protein sequence ID" value="KAA2265716.1"/>
    <property type="molecule type" value="Genomic_DNA"/>
</dbReference>
<accession>A0A5B2XQM3</accession>
<dbReference type="InterPro" id="IPR050109">
    <property type="entry name" value="HTH-type_TetR-like_transc_reg"/>
</dbReference>
<dbReference type="GO" id="GO:0003700">
    <property type="term" value="F:DNA-binding transcription factor activity"/>
    <property type="evidence" value="ECO:0007669"/>
    <property type="project" value="TreeGrafter"/>
</dbReference>
<evidence type="ECO:0000313" key="8">
    <source>
        <dbReference type="EMBL" id="KAA2265716.1"/>
    </source>
</evidence>
<dbReference type="InterPro" id="IPR001647">
    <property type="entry name" value="HTH_TetR"/>
</dbReference>
<evidence type="ECO:0000256" key="2">
    <source>
        <dbReference type="ARBA" id="ARBA00023015"/>
    </source>
</evidence>
<dbReference type="AlphaFoldDB" id="A0A5B2XQM3"/>
<dbReference type="PRINTS" id="PR00455">
    <property type="entry name" value="HTHTETR"/>
</dbReference>
<protein>
    <submittedName>
        <fullName evidence="8">TetR/AcrR family transcriptional regulator</fullName>
    </submittedName>
</protein>
<reference evidence="8 9" key="2">
    <citation type="submission" date="2019-09" db="EMBL/GenBank/DDBJ databases">
        <authorList>
            <person name="Jin C."/>
        </authorList>
    </citation>
    <scope>NUCLEOTIDE SEQUENCE [LARGE SCALE GENOMIC DNA]</scope>
    <source>
        <strain evidence="8 9">AN110305</strain>
    </source>
</reference>
<evidence type="ECO:0000256" key="3">
    <source>
        <dbReference type="ARBA" id="ARBA00023125"/>
    </source>
</evidence>
<comment type="caution">
    <text evidence="8">The sequence shown here is derived from an EMBL/GenBank/DDBJ whole genome shotgun (WGS) entry which is preliminary data.</text>
</comment>
<evidence type="ECO:0000313" key="9">
    <source>
        <dbReference type="Proteomes" id="UP000323454"/>
    </source>
</evidence>
<dbReference type="SUPFAM" id="SSF48498">
    <property type="entry name" value="Tetracyclin repressor-like, C-terminal domain"/>
    <property type="match status" value="1"/>
</dbReference>
<keyword evidence="3 5" id="KW-0238">DNA-binding</keyword>
<evidence type="ECO:0000259" key="7">
    <source>
        <dbReference type="PROSITE" id="PS50977"/>
    </source>
</evidence>
<evidence type="ECO:0000256" key="6">
    <source>
        <dbReference type="SAM" id="MobiDB-lite"/>
    </source>
</evidence>